<name>A0AB36E5H5_9PAST</name>
<dbReference type="PANTHER" id="PTHR22602">
    <property type="entry name" value="TRANSFERASE CAF17, MITOCHONDRIAL-RELATED"/>
    <property type="match status" value="1"/>
</dbReference>
<evidence type="ECO:0000313" key="3">
    <source>
        <dbReference type="Proteomes" id="UP000092527"/>
    </source>
</evidence>
<proteinExistence type="predicted"/>
<dbReference type="SUPFAM" id="SSF103025">
    <property type="entry name" value="Folate-binding domain"/>
    <property type="match status" value="1"/>
</dbReference>
<dbReference type="NCBIfam" id="NF007110">
    <property type="entry name" value="PRK09559.1"/>
    <property type="match status" value="1"/>
</dbReference>
<organism evidence="2 3">
    <name type="scientific">Gallibacterium salpingitidis</name>
    <dbReference type="NCBI Taxonomy" id="505341"/>
    <lineage>
        <taxon>Bacteria</taxon>
        <taxon>Pseudomonadati</taxon>
        <taxon>Pseudomonadota</taxon>
        <taxon>Gammaproteobacteria</taxon>
        <taxon>Pasteurellales</taxon>
        <taxon>Pasteurellaceae</taxon>
        <taxon>Gallibacterium</taxon>
    </lineage>
</organism>
<dbReference type="Proteomes" id="UP000092527">
    <property type="component" value="Unassembled WGS sequence"/>
</dbReference>
<protein>
    <submittedName>
        <fullName evidence="2">Global regulator</fullName>
    </submittedName>
</protein>
<accession>A0AB36E5H5</accession>
<dbReference type="InterPro" id="IPR048451">
    <property type="entry name" value="YgfZ_barrel"/>
</dbReference>
<dbReference type="SUPFAM" id="SSF101790">
    <property type="entry name" value="Aminomethyltransferase beta-barrel domain"/>
    <property type="match status" value="1"/>
</dbReference>
<feature type="domain" description="tRNA-modifying protein YgfZ-like beta-barrel" evidence="1">
    <location>
        <begin position="216"/>
        <end position="281"/>
    </location>
</feature>
<dbReference type="AlphaFoldDB" id="A0AB36E5H5"/>
<dbReference type="InterPro" id="IPR017703">
    <property type="entry name" value="YgfZ/GCV_T_CS"/>
</dbReference>
<dbReference type="RefSeq" id="WP_066113015.1">
    <property type="nucleotide sequence ID" value="NZ_CP103875.1"/>
</dbReference>
<dbReference type="Gene3D" id="3.30.70.1400">
    <property type="entry name" value="Aminomethyltransferase beta-barrel domains"/>
    <property type="match status" value="1"/>
</dbReference>
<dbReference type="NCBIfam" id="TIGR03317">
    <property type="entry name" value="ygfZ_signature"/>
    <property type="match status" value="1"/>
</dbReference>
<dbReference type="InterPro" id="IPR029043">
    <property type="entry name" value="GcvT/YgfZ_C"/>
</dbReference>
<sequence>MQTLNKITQLATTLTDYRVIEIAGIDSQKFLQGQLTCDVVKMPEHSSTLAAHCDPKGKMISLFRLVKFSPEQFWFIFEQSLLPTALEQLKKYAVFSKVTFTEQPLSLYAFTPDQLPIKCNNDLAVSQNDAGTLIHITAEQDYYLLLTSQTLDVGKEIEQWKALNIFNGTPLFNSASQGEFIPQALNLQHLEQAVSFSKGCYIGQETIARAKYRGANKFAMFTLVSESLENADLGTGVEMSLENGWRRTGTIINAAHYNQQTWLQVVLNKDITPDTLFRLNENSSTYQLIANPMLEEA</sequence>
<reference evidence="2 3" key="1">
    <citation type="submission" date="2014-11" db="EMBL/GenBank/DDBJ databases">
        <title>Pan-genome of Gallibacterium spp.</title>
        <authorList>
            <person name="Kudirkiene E."/>
            <person name="Bojesen A.M."/>
        </authorList>
    </citation>
    <scope>NUCLEOTIDE SEQUENCE [LARGE SCALE GENOMIC DNA]</scope>
    <source>
        <strain evidence="2 3">18469/18</strain>
    </source>
</reference>
<dbReference type="Gene3D" id="2.40.30.160">
    <property type="match status" value="1"/>
</dbReference>
<dbReference type="InterPro" id="IPR045179">
    <property type="entry name" value="YgfZ/GcvT"/>
</dbReference>
<evidence type="ECO:0000259" key="1">
    <source>
        <dbReference type="Pfam" id="PF21130"/>
    </source>
</evidence>
<dbReference type="Pfam" id="PF21130">
    <property type="entry name" value="YgfZ_barrel"/>
    <property type="match status" value="1"/>
</dbReference>
<dbReference type="PANTHER" id="PTHR22602:SF0">
    <property type="entry name" value="TRANSFERASE CAF17, MITOCHONDRIAL-RELATED"/>
    <property type="match status" value="1"/>
</dbReference>
<dbReference type="EMBL" id="JTJU01000001">
    <property type="protein sequence ID" value="OBX12093.1"/>
    <property type="molecule type" value="Genomic_DNA"/>
</dbReference>
<dbReference type="GO" id="GO:0016226">
    <property type="term" value="P:iron-sulfur cluster assembly"/>
    <property type="evidence" value="ECO:0007669"/>
    <property type="project" value="TreeGrafter"/>
</dbReference>
<comment type="caution">
    <text evidence="2">The sequence shown here is derived from an EMBL/GenBank/DDBJ whole genome shotgun (WGS) entry which is preliminary data.</text>
</comment>
<evidence type="ECO:0000313" key="2">
    <source>
        <dbReference type="EMBL" id="OBX12093.1"/>
    </source>
</evidence>
<gene>
    <name evidence="2" type="ORF">QV09_00020</name>
</gene>